<reference evidence="4" key="1">
    <citation type="journal article" date="2012" name="ISME J.">
        <title>Roseobacter clade bacteria are abundant in coastal sediments and encode a novel combination of sulfur oxidation genes.</title>
        <authorList>
            <person name="Lenk S."/>
            <person name="Moraru C."/>
            <person name="Hahnke S."/>
            <person name="Arnds J."/>
            <person name="Richter M."/>
            <person name="Kube M."/>
            <person name="Reinhardt R."/>
            <person name="Brinkhoff T."/>
            <person name="Harder J."/>
            <person name="Amann R."/>
            <person name="Mussmann M."/>
        </authorList>
    </citation>
    <scope>NUCLEOTIDE SEQUENCE</scope>
</reference>
<dbReference type="SMART" id="SM00028">
    <property type="entry name" value="TPR"/>
    <property type="match status" value="6"/>
</dbReference>
<accession>I1X4S8</accession>
<dbReference type="PANTHER" id="PTHR44858:SF1">
    <property type="entry name" value="UDP-N-ACETYLGLUCOSAMINE--PEPTIDE N-ACETYLGLUCOSAMINYLTRANSFERASE SPINDLY-RELATED"/>
    <property type="match status" value="1"/>
</dbReference>
<dbReference type="Pfam" id="PF13181">
    <property type="entry name" value="TPR_8"/>
    <property type="match status" value="2"/>
</dbReference>
<proteinExistence type="predicted"/>
<dbReference type="SUPFAM" id="SSF48452">
    <property type="entry name" value="TPR-like"/>
    <property type="match status" value="2"/>
</dbReference>
<dbReference type="InterPro" id="IPR019734">
    <property type="entry name" value="TPR_rpt"/>
</dbReference>
<organism evidence="4">
    <name type="scientific">uncultured bacterium ws156A7</name>
    <dbReference type="NCBI Taxonomy" id="1131828"/>
    <lineage>
        <taxon>Bacteria</taxon>
        <taxon>environmental samples</taxon>
    </lineage>
</organism>
<dbReference type="PROSITE" id="PS50005">
    <property type="entry name" value="TPR"/>
    <property type="match status" value="2"/>
</dbReference>
<dbReference type="EMBL" id="JQ256783">
    <property type="protein sequence ID" value="AFI78503.1"/>
    <property type="molecule type" value="Genomic_DNA"/>
</dbReference>
<dbReference type="InterPro" id="IPR050498">
    <property type="entry name" value="Ycf3"/>
</dbReference>
<sequence>MRQEHDLTIKHVSAFLNAHPNSCTEVDRGWLHLRRANAYRALGKIEEALADLEKAREIKKEPAWFYARISDAYGNLGKIDEQLASLRIAEEVDPHYTWTYVKRMRVYAKMGLYEETLAEYDKFMKLAPHRSSQWYSSVAIYKIYVAQGKHRQALSVTDKAIELSPRFSPMYKRRAKTHFQLENFDDSLADLNKAIELSPEDLSALTWVSPNEALACPDEGFRAGYLALADKAVGLLPDSPRPLVIRARIRIAFGQDEEAEKDLDSASATIVRIENDEQVSRDDLSRDCVDVGVSFLELKRPEKTVELLSKARELGDNGPINWYRSALLHLGENDADQYRHICAKMLTAFAETESADEARWLAWTCALAPGSLADLSKVVAVAEVAVQSEPESIVYLITLGALLYRAGRAEEAVERMTRADKLMEEPDKAERISPAYNWYFLVMGHHALGQDDEAKQWLDKANEWTDKVLRDHDEGTAVLSWNRRLTLKLLREEAEGMIGREEG</sequence>
<evidence type="ECO:0000256" key="2">
    <source>
        <dbReference type="ARBA" id="ARBA00022803"/>
    </source>
</evidence>
<dbReference type="Gene3D" id="1.25.40.10">
    <property type="entry name" value="Tetratricopeptide repeat domain"/>
    <property type="match status" value="3"/>
</dbReference>
<evidence type="ECO:0000313" key="4">
    <source>
        <dbReference type="EMBL" id="AFI78503.1"/>
    </source>
</evidence>
<gene>
    <name evidence="4" type="ORF">ws156A7_0024</name>
</gene>
<feature type="repeat" description="TPR" evidence="3">
    <location>
        <begin position="97"/>
        <end position="130"/>
    </location>
</feature>
<keyword evidence="2 3" id="KW-0802">TPR repeat</keyword>
<evidence type="ECO:0000256" key="3">
    <source>
        <dbReference type="PROSITE-ProRule" id="PRU00339"/>
    </source>
</evidence>
<evidence type="ECO:0000256" key="1">
    <source>
        <dbReference type="ARBA" id="ARBA00022737"/>
    </source>
</evidence>
<feature type="repeat" description="TPR" evidence="3">
    <location>
        <begin position="168"/>
        <end position="201"/>
    </location>
</feature>
<name>I1X4S8_9BACT</name>
<dbReference type="PANTHER" id="PTHR44858">
    <property type="entry name" value="TETRATRICOPEPTIDE REPEAT PROTEIN 6"/>
    <property type="match status" value="1"/>
</dbReference>
<keyword evidence="1" id="KW-0677">Repeat</keyword>
<dbReference type="AlphaFoldDB" id="I1X4S8"/>
<protein>
    <submittedName>
        <fullName evidence="4">Repeat-containing protein</fullName>
    </submittedName>
</protein>
<dbReference type="InterPro" id="IPR011990">
    <property type="entry name" value="TPR-like_helical_dom_sf"/>
</dbReference>